<dbReference type="Pfam" id="PF02542">
    <property type="entry name" value="YgbB"/>
    <property type="match status" value="1"/>
</dbReference>
<dbReference type="InterPro" id="IPR003526">
    <property type="entry name" value="MECDP_synthase"/>
</dbReference>
<dbReference type="GO" id="GO:0008685">
    <property type="term" value="F:2-C-methyl-D-erythritol 2,4-cyclodiphosphate synthase activity"/>
    <property type="evidence" value="ECO:0007669"/>
    <property type="project" value="InterPro"/>
</dbReference>
<evidence type="ECO:0000313" key="2">
    <source>
        <dbReference type="EMBL" id="KKK84121.1"/>
    </source>
</evidence>
<dbReference type="PANTHER" id="PTHR43181:SF1">
    <property type="entry name" value="2-C-METHYL-D-ERYTHRITOL 2,4-CYCLODIPHOSPHATE SYNTHASE, CHLOROPLASTIC"/>
    <property type="match status" value="1"/>
</dbReference>
<protein>
    <recommendedName>
        <fullName evidence="1">2-C-methyl-D-erythritol 2,4-cyclodiphosphate synthase domain-containing protein</fullName>
    </recommendedName>
</protein>
<comment type="caution">
    <text evidence="2">The sequence shown here is derived from an EMBL/GenBank/DDBJ whole genome shotgun (WGS) entry which is preliminary data.</text>
</comment>
<evidence type="ECO:0000259" key="1">
    <source>
        <dbReference type="Pfam" id="PF02542"/>
    </source>
</evidence>
<feature type="non-terminal residue" evidence="2">
    <location>
        <position position="1"/>
    </location>
</feature>
<dbReference type="EMBL" id="LAZR01051914">
    <property type="protein sequence ID" value="KKK84121.1"/>
    <property type="molecule type" value="Genomic_DNA"/>
</dbReference>
<organism evidence="2">
    <name type="scientific">marine sediment metagenome</name>
    <dbReference type="NCBI Taxonomy" id="412755"/>
    <lineage>
        <taxon>unclassified sequences</taxon>
        <taxon>metagenomes</taxon>
        <taxon>ecological metagenomes</taxon>
    </lineage>
</organism>
<accession>A0A0F9BIB1</accession>
<name>A0A0F9BIB1_9ZZZZ</name>
<dbReference type="SUPFAM" id="SSF69765">
    <property type="entry name" value="IpsF-like"/>
    <property type="match status" value="1"/>
</dbReference>
<reference evidence="2" key="1">
    <citation type="journal article" date="2015" name="Nature">
        <title>Complex archaea that bridge the gap between prokaryotes and eukaryotes.</title>
        <authorList>
            <person name="Spang A."/>
            <person name="Saw J.H."/>
            <person name="Jorgensen S.L."/>
            <person name="Zaremba-Niedzwiedzka K."/>
            <person name="Martijn J."/>
            <person name="Lind A.E."/>
            <person name="van Eijk R."/>
            <person name="Schleper C."/>
            <person name="Guy L."/>
            <person name="Ettema T.J."/>
        </authorList>
    </citation>
    <scope>NUCLEOTIDE SEQUENCE</scope>
</reference>
<dbReference type="AlphaFoldDB" id="A0A0F9BIB1"/>
<dbReference type="InterPro" id="IPR036571">
    <property type="entry name" value="MECDP_synthase_sf"/>
</dbReference>
<dbReference type="GO" id="GO:0016114">
    <property type="term" value="P:terpenoid biosynthetic process"/>
    <property type="evidence" value="ECO:0007669"/>
    <property type="project" value="InterPro"/>
</dbReference>
<proteinExistence type="predicted"/>
<feature type="domain" description="2-C-methyl-D-erythritol 2,4-cyclodiphosphate synthase" evidence="1">
    <location>
        <begin position="44"/>
        <end position="114"/>
    </location>
</feature>
<gene>
    <name evidence="2" type="ORF">LCGC14_2786550</name>
</gene>
<dbReference type="Gene3D" id="3.30.1330.50">
    <property type="entry name" value="2-C-methyl-D-erythritol 2,4-cyclodiphosphate synthase"/>
    <property type="match status" value="1"/>
</dbReference>
<sequence length="118" mass="12474">SQLKVKDLPQGATKAIKEISGVQRKPNDPALPENIRKPLEEWLAAERGYQVGNCDITVLLEAPKLTPYKQKIIDSIAGILGVEASCVSLKAKTAEGLGPIGRGEGIASLATVMLVKGV</sequence>
<dbReference type="PANTHER" id="PTHR43181">
    <property type="entry name" value="2-C-METHYL-D-ERYTHRITOL 2,4-CYCLODIPHOSPHATE SYNTHASE, CHLOROPLASTIC"/>
    <property type="match status" value="1"/>
</dbReference>